<keyword evidence="1" id="KW-0812">Transmembrane</keyword>
<organism evidence="2 3">
    <name type="scientific">Streptomyces misionensis</name>
    <dbReference type="NCBI Taxonomy" id="67331"/>
    <lineage>
        <taxon>Bacteria</taxon>
        <taxon>Bacillati</taxon>
        <taxon>Actinomycetota</taxon>
        <taxon>Actinomycetes</taxon>
        <taxon>Kitasatosporales</taxon>
        <taxon>Streptomycetaceae</taxon>
        <taxon>Streptomyces</taxon>
    </lineage>
</organism>
<keyword evidence="1" id="KW-1133">Transmembrane helix</keyword>
<dbReference type="Pfam" id="PF07690">
    <property type="entry name" value="MFS_1"/>
    <property type="match status" value="1"/>
</dbReference>
<dbReference type="RefSeq" id="WP_146464820.1">
    <property type="nucleotide sequence ID" value="NZ_VOGW01000055.1"/>
</dbReference>
<feature type="transmembrane region" description="Helical" evidence="1">
    <location>
        <begin position="26"/>
        <end position="47"/>
    </location>
</feature>
<dbReference type="SUPFAM" id="SSF103473">
    <property type="entry name" value="MFS general substrate transporter"/>
    <property type="match status" value="1"/>
</dbReference>
<keyword evidence="3" id="KW-1185">Reference proteome</keyword>
<accession>A0A5C6JW24</accession>
<keyword evidence="1" id="KW-0472">Membrane</keyword>
<dbReference type="GO" id="GO:0022857">
    <property type="term" value="F:transmembrane transporter activity"/>
    <property type="evidence" value="ECO:0007669"/>
    <property type="project" value="InterPro"/>
</dbReference>
<gene>
    <name evidence="2" type="ORF">FRZ03_10175</name>
</gene>
<feature type="transmembrane region" description="Helical" evidence="1">
    <location>
        <begin position="143"/>
        <end position="165"/>
    </location>
</feature>
<comment type="caution">
    <text evidence="2">The sequence shown here is derived from an EMBL/GenBank/DDBJ whole genome shotgun (WGS) entry which is preliminary data.</text>
</comment>
<evidence type="ECO:0000256" key="1">
    <source>
        <dbReference type="SAM" id="Phobius"/>
    </source>
</evidence>
<feature type="transmembrane region" description="Helical" evidence="1">
    <location>
        <begin position="54"/>
        <end position="73"/>
    </location>
</feature>
<sequence length="195" mass="19856">MGAIFGAVQTAVTVYANSIDKPGASGLVYAEFGIGSALAGAACAWLPSRFTLRARYVSFAATLFAGMLVLFLGAQLVSVPAAVAVASFTVAPYMISLYALTERLAPTERAAVAMTILCAGGPLGTAAGQAVSGNLAQSHGVEGALLVVLIVATSALLLALSASLADRKRNIWIIDAEPVKNLVAPQASEQPQNAH</sequence>
<dbReference type="InterPro" id="IPR011701">
    <property type="entry name" value="MFS"/>
</dbReference>
<dbReference type="Gene3D" id="1.20.1250.20">
    <property type="entry name" value="MFS general substrate transporter like domains"/>
    <property type="match status" value="1"/>
</dbReference>
<reference evidence="2" key="1">
    <citation type="journal article" date="2019" name="Microbiol. Resour. Announc.">
        <title>Draft Genomic Sequences of Streptomyces misionensis and Streptomyces albidoflavus, bacteria applied for phytopathogen biocontrol.</title>
        <authorList>
            <person name="Pylro V."/>
            <person name="Dias A."/>
            <person name="Andreote F."/>
            <person name="Varani A."/>
            <person name="Andreote C."/>
            <person name="Bernardo E."/>
            <person name="Martins T."/>
        </authorList>
    </citation>
    <scope>NUCLEOTIDE SEQUENCE [LARGE SCALE GENOMIC DNA]</scope>
    <source>
        <strain evidence="2">66</strain>
    </source>
</reference>
<protein>
    <submittedName>
        <fullName evidence="2">MFS transporter</fullName>
    </submittedName>
</protein>
<proteinExistence type="predicted"/>
<name>A0A5C6JW24_9ACTN</name>
<evidence type="ECO:0000313" key="3">
    <source>
        <dbReference type="Proteomes" id="UP000320481"/>
    </source>
</evidence>
<dbReference type="EMBL" id="VOGW01000055">
    <property type="protein sequence ID" value="TWV53492.1"/>
    <property type="molecule type" value="Genomic_DNA"/>
</dbReference>
<dbReference type="PANTHER" id="PTHR23542:SF1">
    <property type="entry name" value="MAJOR FACILITATOR SUPERFAMILY (MFS) PROFILE DOMAIN-CONTAINING PROTEIN"/>
    <property type="match status" value="1"/>
</dbReference>
<evidence type="ECO:0000313" key="2">
    <source>
        <dbReference type="EMBL" id="TWV53492.1"/>
    </source>
</evidence>
<dbReference type="Proteomes" id="UP000320481">
    <property type="component" value="Unassembled WGS sequence"/>
</dbReference>
<dbReference type="InterPro" id="IPR036259">
    <property type="entry name" value="MFS_trans_sf"/>
</dbReference>
<feature type="transmembrane region" description="Helical" evidence="1">
    <location>
        <begin position="79"/>
        <end position="100"/>
    </location>
</feature>
<feature type="transmembrane region" description="Helical" evidence="1">
    <location>
        <begin position="112"/>
        <end position="131"/>
    </location>
</feature>
<dbReference type="AlphaFoldDB" id="A0A5C6JW24"/>
<dbReference type="PANTHER" id="PTHR23542">
    <property type="match status" value="1"/>
</dbReference>